<evidence type="ECO:0000313" key="2">
    <source>
        <dbReference type="Proteomes" id="UP001500279"/>
    </source>
</evidence>
<accession>A0ABN1KCD1</accession>
<keyword evidence="2" id="KW-1185">Reference proteome</keyword>
<sequence>MTVARDVLKQWVIDALQRSGGEAHLISVARDIWTHHESDLREAGDLFFSWQYDMRWACTALRSEGVVEPASKSGVWTLAIAANT</sequence>
<protein>
    <recommendedName>
        <fullName evidence="3">Restriction system protein Mrr-like N-terminal domain-containing protein</fullName>
    </recommendedName>
</protein>
<reference evidence="1 2" key="1">
    <citation type="journal article" date="2019" name="Int. J. Syst. Evol. Microbiol.">
        <title>The Global Catalogue of Microorganisms (GCM) 10K type strain sequencing project: providing services to taxonomists for standard genome sequencing and annotation.</title>
        <authorList>
            <consortium name="The Broad Institute Genomics Platform"/>
            <consortium name="The Broad Institute Genome Sequencing Center for Infectious Disease"/>
            <person name="Wu L."/>
            <person name="Ma J."/>
        </authorList>
    </citation>
    <scope>NUCLEOTIDE SEQUENCE [LARGE SCALE GENOMIC DNA]</scope>
    <source>
        <strain evidence="1 2">JCM 15503</strain>
    </source>
</reference>
<comment type="caution">
    <text evidence="1">The sequence shown here is derived from an EMBL/GenBank/DDBJ whole genome shotgun (WGS) entry which is preliminary data.</text>
</comment>
<proteinExistence type="predicted"/>
<evidence type="ECO:0008006" key="3">
    <source>
        <dbReference type="Google" id="ProtNLM"/>
    </source>
</evidence>
<gene>
    <name evidence="1" type="ORF">GCM10009107_46580</name>
</gene>
<evidence type="ECO:0000313" key="1">
    <source>
        <dbReference type="EMBL" id="GAA0762278.1"/>
    </source>
</evidence>
<dbReference type="EMBL" id="BAAAEW010000033">
    <property type="protein sequence ID" value="GAA0762278.1"/>
    <property type="molecule type" value="Genomic_DNA"/>
</dbReference>
<organism evidence="1 2">
    <name type="scientific">Ideonella azotifigens</name>
    <dbReference type="NCBI Taxonomy" id="513160"/>
    <lineage>
        <taxon>Bacteria</taxon>
        <taxon>Pseudomonadati</taxon>
        <taxon>Pseudomonadota</taxon>
        <taxon>Betaproteobacteria</taxon>
        <taxon>Burkholderiales</taxon>
        <taxon>Sphaerotilaceae</taxon>
        <taxon>Ideonella</taxon>
    </lineage>
</organism>
<name>A0ABN1KCD1_9BURK</name>
<dbReference type="Proteomes" id="UP001500279">
    <property type="component" value="Unassembled WGS sequence"/>
</dbReference>